<keyword evidence="2" id="KW-0732">Signal</keyword>
<sequence>MTRTLLPNPFARGLLFLLAPICIALAGCGDSGSGGTSGEKSGTGQETPAPPPNVIFISIDTLRPDHLGLGGYDRETSPFLDEFAKRGVLFDNAFAQASWTLPSHMSMLTSSYPHTHRVETQSNALPETVPTLAGAFRDAGYTTLGYITWLFLTERYGFGKGFDRYDEILPTRDPETGAKLDPNAERLVDEVLSTFVHVDRTDPATGEDVSPPFFLFLHLFDPHLDYAPPLEYAQKFDPTVETTEIGTFVYLQGWVKDRVGNVPEMPADLFRQVKALYDGEIAYVDDQLRRLFGEMEQAGLLENTVIAITSDHGEEFFEHGSIEGHQWTLYDEVLHVPLLLVFPDGRRAGERNERIVETIDIAPTLLGLAGVPVPDRFEGRSLLTALDPQAEWDERTYSQIKRFNQKWAMRTPTHKIIYTADTKPRFAAPIVPGYELYDLIHDPGETENIYAEEDSLSKALTLRLKAWARQKSDEEAGLGPQLSEEERERLKSVGYIGN</sequence>
<proteinExistence type="predicted"/>
<dbReference type="AlphaFoldDB" id="A0A956NFG1"/>
<evidence type="ECO:0000256" key="1">
    <source>
        <dbReference type="SAM" id="MobiDB-lite"/>
    </source>
</evidence>
<dbReference type="Proteomes" id="UP000739538">
    <property type="component" value="Unassembled WGS sequence"/>
</dbReference>
<dbReference type="Pfam" id="PF00884">
    <property type="entry name" value="Sulfatase"/>
    <property type="match status" value="1"/>
</dbReference>
<feature type="chain" id="PRO_5037832756" evidence="2">
    <location>
        <begin position="27"/>
        <end position="498"/>
    </location>
</feature>
<evidence type="ECO:0000313" key="4">
    <source>
        <dbReference type="EMBL" id="MCA9758128.1"/>
    </source>
</evidence>
<dbReference type="PROSITE" id="PS51257">
    <property type="entry name" value="PROKAR_LIPOPROTEIN"/>
    <property type="match status" value="1"/>
</dbReference>
<dbReference type="InterPro" id="IPR052701">
    <property type="entry name" value="GAG_Ulvan_Degrading_Sulfatases"/>
</dbReference>
<dbReference type="SUPFAM" id="SSF53649">
    <property type="entry name" value="Alkaline phosphatase-like"/>
    <property type="match status" value="1"/>
</dbReference>
<dbReference type="CDD" id="cd16148">
    <property type="entry name" value="sulfatase_like"/>
    <property type="match status" value="1"/>
</dbReference>
<feature type="region of interest" description="Disordered" evidence="1">
    <location>
        <begin position="471"/>
        <end position="498"/>
    </location>
</feature>
<dbReference type="InterPro" id="IPR017850">
    <property type="entry name" value="Alkaline_phosphatase_core_sf"/>
</dbReference>
<accession>A0A956NFG1</accession>
<feature type="signal peptide" evidence="2">
    <location>
        <begin position="1"/>
        <end position="26"/>
    </location>
</feature>
<comment type="caution">
    <text evidence="4">The sequence shown here is derived from an EMBL/GenBank/DDBJ whole genome shotgun (WGS) entry which is preliminary data.</text>
</comment>
<dbReference type="EMBL" id="JAGQHS010000145">
    <property type="protein sequence ID" value="MCA9758128.1"/>
    <property type="molecule type" value="Genomic_DNA"/>
</dbReference>
<gene>
    <name evidence="4" type="ORF">KDA27_20205</name>
</gene>
<protein>
    <submittedName>
        <fullName evidence="4">Sulfatase</fullName>
    </submittedName>
</protein>
<evidence type="ECO:0000313" key="5">
    <source>
        <dbReference type="Proteomes" id="UP000739538"/>
    </source>
</evidence>
<dbReference type="InterPro" id="IPR000917">
    <property type="entry name" value="Sulfatase_N"/>
</dbReference>
<dbReference type="Gene3D" id="3.40.720.10">
    <property type="entry name" value="Alkaline Phosphatase, subunit A"/>
    <property type="match status" value="1"/>
</dbReference>
<name>A0A956NFG1_UNCEI</name>
<dbReference type="PANTHER" id="PTHR43751:SF3">
    <property type="entry name" value="SULFATASE N-TERMINAL DOMAIN-CONTAINING PROTEIN"/>
    <property type="match status" value="1"/>
</dbReference>
<evidence type="ECO:0000256" key="2">
    <source>
        <dbReference type="SAM" id="SignalP"/>
    </source>
</evidence>
<organism evidence="4 5">
    <name type="scientific">Eiseniibacteriota bacterium</name>
    <dbReference type="NCBI Taxonomy" id="2212470"/>
    <lineage>
        <taxon>Bacteria</taxon>
        <taxon>Candidatus Eiseniibacteriota</taxon>
    </lineage>
</organism>
<reference evidence="4" key="1">
    <citation type="submission" date="2020-04" db="EMBL/GenBank/DDBJ databases">
        <authorList>
            <person name="Zhang T."/>
        </authorList>
    </citation>
    <scope>NUCLEOTIDE SEQUENCE</scope>
    <source>
        <strain evidence="4">HKST-UBA02</strain>
    </source>
</reference>
<reference evidence="4" key="2">
    <citation type="journal article" date="2021" name="Microbiome">
        <title>Successional dynamics and alternative stable states in a saline activated sludge microbial community over 9 years.</title>
        <authorList>
            <person name="Wang Y."/>
            <person name="Ye J."/>
            <person name="Ju F."/>
            <person name="Liu L."/>
            <person name="Boyd J.A."/>
            <person name="Deng Y."/>
            <person name="Parks D.H."/>
            <person name="Jiang X."/>
            <person name="Yin X."/>
            <person name="Woodcroft B.J."/>
            <person name="Tyson G.W."/>
            <person name="Hugenholtz P."/>
            <person name="Polz M.F."/>
            <person name="Zhang T."/>
        </authorList>
    </citation>
    <scope>NUCLEOTIDE SEQUENCE</scope>
    <source>
        <strain evidence="4">HKST-UBA02</strain>
    </source>
</reference>
<evidence type="ECO:0000259" key="3">
    <source>
        <dbReference type="Pfam" id="PF00884"/>
    </source>
</evidence>
<dbReference type="PANTHER" id="PTHR43751">
    <property type="entry name" value="SULFATASE"/>
    <property type="match status" value="1"/>
</dbReference>
<feature type="domain" description="Sulfatase N-terminal" evidence="3">
    <location>
        <begin position="52"/>
        <end position="371"/>
    </location>
</feature>